<proteinExistence type="predicted"/>
<name>A0A7V1PUG1_CALAY</name>
<evidence type="ECO:0000259" key="1">
    <source>
        <dbReference type="Pfam" id="PF03537"/>
    </source>
</evidence>
<dbReference type="AlphaFoldDB" id="A0A7V1PUG1"/>
<dbReference type="EMBL" id="DRLD01000200">
    <property type="protein sequence ID" value="HED10455.1"/>
    <property type="molecule type" value="Genomic_DNA"/>
</dbReference>
<feature type="non-terminal residue" evidence="2">
    <location>
        <position position="1"/>
    </location>
</feature>
<evidence type="ECO:0000313" key="2">
    <source>
        <dbReference type="EMBL" id="HED10455.1"/>
    </source>
</evidence>
<gene>
    <name evidence="2" type="ORF">ENJ10_07185</name>
</gene>
<dbReference type="Pfam" id="PF03537">
    <property type="entry name" value="Glyco_hydro_114"/>
    <property type="match status" value="1"/>
</dbReference>
<dbReference type="InterPro" id="IPR017853">
    <property type="entry name" value="GH"/>
</dbReference>
<protein>
    <recommendedName>
        <fullName evidence="1">Glycoside-hydrolase family GH114 TIM-barrel domain-containing protein</fullName>
    </recommendedName>
</protein>
<dbReference type="PANTHER" id="PTHR35882:SF2">
    <property type="entry name" value="PELA"/>
    <property type="match status" value="1"/>
</dbReference>
<dbReference type="Gene3D" id="3.20.20.70">
    <property type="entry name" value="Aldolase class I"/>
    <property type="match status" value="1"/>
</dbReference>
<feature type="domain" description="Glycoside-hydrolase family GH114 TIM-barrel" evidence="1">
    <location>
        <begin position="12"/>
        <end position="130"/>
    </location>
</feature>
<dbReference type="InterPro" id="IPR013785">
    <property type="entry name" value="Aldolase_TIM"/>
</dbReference>
<comment type="caution">
    <text evidence="2">The sequence shown here is derived from an EMBL/GenBank/DDBJ whole genome shotgun (WGS) entry which is preliminary data.</text>
</comment>
<dbReference type="PRINTS" id="PR01545">
    <property type="entry name" value="THEMAYE10DUF"/>
</dbReference>
<sequence>EYSTKQEFVDAVKATNYDFIIMDFFYKEEVFTASQIEELKQKANGGRRLLICYMSIGEAENYRYYWQPDWEVGNPSYIYKEDPNWPGNFYVRYWNPKWKEIIYGNENSYLKKILDAGFDGVYLDIIDAFEQFEN</sequence>
<accession>A0A7V1PUG1</accession>
<organism evidence="2">
    <name type="scientific">Caldithrix abyssi</name>
    <dbReference type="NCBI Taxonomy" id="187145"/>
    <lineage>
        <taxon>Bacteria</taxon>
        <taxon>Pseudomonadati</taxon>
        <taxon>Calditrichota</taxon>
        <taxon>Calditrichia</taxon>
        <taxon>Calditrichales</taxon>
        <taxon>Calditrichaceae</taxon>
        <taxon>Caldithrix</taxon>
    </lineage>
</organism>
<dbReference type="InterPro" id="IPR016062">
    <property type="entry name" value="TM1410-rel"/>
</dbReference>
<reference evidence="2" key="1">
    <citation type="journal article" date="2020" name="mSystems">
        <title>Genome- and Community-Level Interaction Insights into Carbon Utilization and Element Cycling Functions of Hydrothermarchaeota in Hydrothermal Sediment.</title>
        <authorList>
            <person name="Zhou Z."/>
            <person name="Liu Y."/>
            <person name="Xu W."/>
            <person name="Pan J."/>
            <person name="Luo Z.H."/>
            <person name="Li M."/>
        </authorList>
    </citation>
    <scope>NUCLEOTIDE SEQUENCE [LARGE SCALE GENOMIC DNA]</scope>
    <source>
        <strain evidence="2">HyVt-456</strain>
    </source>
</reference>
<dbReference type="Proteomes" id="UP000886005">
    <property type="component" value="Unassembled WGS sequence"/>
</dbReference>
<dbReference type="InterPro" id="IPR004352">
    <property type="entry name" value="GH114_TIM-barrel"/>
</dbReference>
<dbReference type="SUPFAM" id="SSF51445">
    <property type="entry name" value="(Trans)glycosidases"/>
    <property type="match status" value="1"/>
</dbReference>
<dbReference type="PANTHER" id="PTHR35882">
    <property type="entry name" value="PELA"/>
    <property type="match status" value="1"/>
</dbReference>